<dbReference type="Pfam" id="PF14110">
    <property type="entry name" value="DUF4282"/>
    <property type="match status" value="1"/>
</dbReference>
<evidence type="ECO:0000313" key="3">
    <source>
        <dbReference type="Proteomes" id="UP001519345"/>
    </source>
</evidence>
<keyword evidence="1" id="KW-1133">Transmembrane helix</keyword>
<reference evidence="2 3" key="1">
    <citation type="submission" date="2021-03" db="EMBL/GenBank/DDBJ databases">
        <title>Genomic Encyclopedia of Type Strains, Phase IV (KMG-IV): sequencing the most valuable type-strain genomes for metagenomic binning, comparative biology and taxonomic classification.</title>
        <authorList>
            <person name="Goeker M."/>
        </authorList>
    </citation>
    <scope>NUCLEOTIDE SEQUENCE [LARGE SCALE GENOMIC DNA]</scope>
    <source>
        <strain evidence="2 3">DSM 25609</strain>
    </source>
</reference>
<keyword evidence="3" id="KW-1185">Reference proteome</keyword>
<dbReference type="RefSeq" id="WP_209464423.1">
    <property type="nucleotide sequence ID" value="NZ_CP110224.1"/>
</dbReference>
<evidence type="ECO:0000313" key="2">
    <source>
        <dbReference type="EMBL" id="MBP1971360.1"/>
    </source>
</evidence>
<dbReference type="EMBL" id="JAGGKX010000025">
    <property type="protein sequence ID" value="MBP1971360.1"/>
    <property type="molecule type" value="Genomic_DNA"/>
</dbReference>
<evidence type="ECO:0008006" key="4">
    <source>
        <dbReference type="Google" id="ProtNLM"/>
    </source>
</evidence>
<sequence>MFEEFISFNKMLTPTLIKIVFWLGVAISVLPGLLMMFDGGFSVIIGLILIAFGPLMVRIYCELLIVIFKIHESLNDMNQKLDKLDR</sequence>
<proteinExistence type="predicted"/>
<comment type="caution">
    <text evidence="2">The sequence shown here is derived from an EMBL/GenBank/DDBJ whole genome shotgun (WGS) entry which is preliminary data.</text>
</comment>
<evidence type="ECO:0000256" key="1">
    <source>
        <dbReference type="SAM" id="Phobius"/>
    </source>
</evidence>
<keyword evidence="1" id="KW-0812">Transmembrane</keyword>
<keyword evidence="1" id="KW-0472">Membrane</keyword>
<dbReference type="Proteomes" id="UP001519345">
    <property type="component" value="Unassembled WGS sequence"/>
</dbReference>
<gene>
    <name evidence="2" type="ORF">J2Z83_003499</name>
</gene>
<organism evidence="2 3">
    <name type="scientific">Virgibacillus natechei</name>
    <dbReference type="NCBI Taxonomy" id="1216297"/>
    <lineage>
        <taxon>Bacteria</taxon>
        <taxon>Bacillati</taxon>
        <taxon>Bacillota</taxon>
        <taxon>Bacilli</taxon>
        <taxon>Bacillales</taxon>
        <taxon>Bacillaceae</taxon>
        <taxon>Virgibacillus</taxon>
    </lineage>
</organism>
<feature type="transmembrane region" description="Helical" evidence="1">
    <location>
        <begin position="43"/>
        <end position="68"/>
    </location>
</feature>
<feature type="transmembrane region" description="Helical" evidence="1">
    <location>
        <begin position="20"/>
        <end position="37"/>
    </location>
</feature>
<dbReference type="InterPro" id="IPR025557">
    <property type="entry name" value="DUF4282"/>
</dbReference>
<protein>
    <recommendedName>
        <fullName evidence="4">DUF4282 domain-containing protein</fullName>
    </recommendedName>
</protein>
<name>A0ABS4ILD5_9BACI</name>
<accession>A0ABS4ILD5</accession>